<sequence>MIALIVAVDRNLGIGCKNRLPWHYPEDLQYFKRMTLDSTVVMGYNTYLSIGKPLPNRHNVVVTNDTSLQIDGVEMAYDLVDYLNDYKDSDERIFIIGGASIYEQSFAYADELFITEIDDEFAVDTYFPNYKTDAFALESEEVSGILHFKKFNRVSK</sequence>
<dbReference type="InterPro" id="IPR017925">
    <property type="entry name" value="DHFR_CS"/>
</dbReference>
<evidence type="ECO:0000256" key="2">
    <source>
        <dbReference type="ARBA" id="ARBA00009539"/>
    </source>
</evidence>
<dbReference type="InterPro" id="IPR001796">
    <property type="entry name" value="DHFR_dom"/>
</dbReference>
<dbReference type="FunCoup" id="A0A5R8QCZ7">
    <property type="interactions" value="178"/>
</dbReference>
<dbReference type="EMBL" id="VBWP01000004">
    <property type="protein sequence ID" value="TLG74160.1"/>
    <property type="molecule type" value="Genomic_DNA"/>
</dbReference>
<dbReference type="GO" id="GO:0046452">
    <property type="term" value="P:dihydrofolate metabolic process"/>
    <property type="evidence" value="ECO:0007669"/>
    <property type="project" value="TreeGrafter"/>
</dbReference>
<dbReference type="InParanoid" id="A0A5R8QCZ7"/>
<dbReference type="CDD" id="cd00209">
    <property type="entry name" value="DHFR"/>
    <property type="match status" value="1"/>
</dbReference>
<comment type="function">
    <text evidence="7">Key enzyme in folate metabolism. Catalyzes an essential reaction for de novo glycine and purine synthesis, and for DNA precursor synthesis.</text>
</comment>
<evidence type="ECO:0000256" key="4">
    <source>
        <dbReference type="ARBA" id="ARBA00022563"/>
    </source>
</evidence>
<dbReference type="PANTHER" id="PTHR48069:SF3">
    <property type="entry name" value="DIHYDROFOLATE REDUCTASE"/>
    <property type="match status" value="1"/>
</dbReference>
<keyword evidence="11" id="KW-1185">Reference proteome</keyword>
<organism evidence="10 11">
    <name type="scientific">Culicoidibacter larvae</name>
    <dbReference type="NCBI Taxonomy" id="2579976"/>
    <lineage>
        <taxon>Bacteria</taxon>
        <taxon>Bacillati</taxon>
        <taxon>Bacillota</taxon>
        <taxon>Culicoidibacteria</taxon>
        <taxon>Culicoidibacterales</taxon>
        <taxon>Culicoidibacteraceae</taxon>
        <taxon>Culicoidibacter</taxon>
    </lineage>
</organism>
<evidence type="ECO:0000256" key="7">
    <source>
        <dbReference type="PIRNR" id="PIRNR000194"/>
    </source>
</evidence>
<evidence type="ECO:0000256" key="3">
    <source>
        <dbReference type="ARBA" id="ARBA00012856"/>
    </source>
</evidence>
<accession>A0A5R8QCZ7</accession>
<protein>
    <recommendedName>
        <fullName evidence="3 7">Dihydrofolate reductase</fullName>
        <ecNumber evidence="3 7">1.5.1.3</ecNumber>
    </recommendedName>
</protein>
<dbReference type="PROSITE" id="PS00075">
    <property type="entry name" value="DHFR_1"/>
    <property type="match status" value="1"/>
</dbReference>
<evidence type="ECO:0000259" key="9">
    <source>
        <dbReference type="PROSITE" id="PS51330"/>
    </source>
</evidence>
<dbReference type="InterPro" id="IPR012259">
    <property type="entry name" value="DHFR"/>
</dbReference>
<dbReference type="PRINTS" id="PR00070">
    <property type="entry name" value="DHFR"/>
</dbReference>
<name>A0A5R8QCZ7_9FIRM</name>
<reference evidence="10 11" key="1">
    <citation type="submission" date="2019-05" db="EMBL/GenBank/DDBJ databases">
        <title>Culicoidintestinum kansasii gen. nov., sp. nov. from the gastrointestinal tract of the biting midge, Culicoides sonorensis.</title>
        <authorList>
            <person name="Neupane S."/>
            <person name="Ghosh A."/>
            <person name="Gunther S."/>
            <person name="Martin K."/>
            <person name="Zurek L."/>
        </authorList>
    </citation>
    <scope>NUCLEOTIDE SEQUENCE [LARGE SCALE GENOMIC DNA]</scope>
    <source>
        <strain evidence="10 11">CS-1</strain>
    </source>
</reference>
<comment type="caution">
    <text evidence="10">The sequence shown here is derived from an EMBL/GenBank/DDBJ whole genome shotgun (WGS) entry which is preliminary data.</text>
</comment>
<dbReference type="OrthoDB" id="9804315at2"/>
<evidence type="ECO:0000313" key="11">
    <source>
        <dbReference type="Proteomes" id="UP000306912"/>
    </source>
</evidence>
<dbReference type="Pfam" id="PF00186">
    <property type="entry name" value="DHFR_1"/>
    <property type="match status" value="1"/>
</dbReference>
<proteinExistence type="inferred from homology"/>
<feature type="domain" description="DHFR" evidence="9">
    <location>
        <begin position="1"/>
        <end position="156"/>
    </location>
</feature>
<evidence type="ECO:0000256" key="5">
    <source>
        <dbReference type="ARBA" id="ARBA00022857"/>
    </source>
</evidence>
<dbReference type="PROSITE" id="PS51330">
    <property type="entry name" value="DHFR_2"/>
    <property type="match status" value="1"/>
</dbReference>
<dbReference type="InterPro" id="IPR024072">
    <property type="entry name" value="DHFR-like_dom_sf"/>
</dbReference>
<dbReference type="EC" id="1.5.1.3" evidence="3 7"/>
<dbReference type="SUPFAM" id="SSF53597">
    <property type="entry name" value="Dihydrofolate reductase-like"/>
    <property type="match status" value="1"/>
</dbReference>
<dbReference type="GO" id="GO:0006730">
    <property type="term" value="P:one-carbon metabolic process"/>
    <property type="evidence" value="ECO:0007669"/>
    <property type="project" value="UniProtKB-KW"/>
</dbReference>
<dbReference type="PIRSF" id="PIRSF000194">
    <property type="entry name" value="DHFR"/>
    <property type="match status" value="1"/>
</dbReference>
<dbReference type="GO" id="GO:0005829">
    <property type="term" value="C:cytosol"/>
    <property type="evidence" value="ECO:0007669"/>
    <property type="project" value="TreeGrafter"/>
</dbReference>
<keyword evidence="5 7" id="KW-0521">NADP</keyword>
<comment type="catalytic activity">
    <reaction evidence="7">
        <text>(6S)-5,6,7,8-tetrahydrofolate + NADP(+) = 7,8-dihydrofolate + NADPH + H(+)</text>
        <dbReference type="Rhea" id="RHEA:15009"/>
        <dbReference type="ChEBI" id="CHEBI:15378"/>
        <dbReference type="ChEBI" id="CHEBI:57451"/>
        <dbReference type="ChEBI" id="CHEBI:57453"/>
        <dbReference type="ChEBI" id="CHEBI:57783"/>
        <dbReference type="ChEBI" id="CHEBI:58349"/>
        <dbReference type="EC" id="1.5.1.3"/>
    </reaction>
</comment>
<keyword evidence="6 7" id="KW-0560">Oxidoreductase</keyword>
<dbReference type="GO" id="GO:0046654">
    <property type="term" value="P:tetrahydrofolate biosynthetic process"/>
    <property type="evidence" value="ECO:0007669"/>
    <property type="project" value="UniProtKB-UniPathway"/>
</dbReference>
<comment type="pathway">
    <text evidence="1 7">Cofactor biosynthesis; tetrahydrofolate biosynthesis; 5,6,7,8-tetrahydrofolate from 7,8-dihydrofolate: step 1/1.</text>
</comment>
<dbReference type="PANTHER" id="PTHR48069">
    <property type="entry name" value="DIHYDROFOLATE REDUCTASE"/>
    <property type="match status" value="1"/>
</dbReference>
<comment type="similarity">
    <text evidence="2 7 8">Belongs to the dihydrofolate reductase family.</text>
</comment>
<dbReference type="GO" id="GO:0050661">
    <property type="term" value="F:NADP binding"/>
    <property type="evidence" value="ECO:0007669"/>
    <property type="project" value="InterPro"/>
</dbReference>
<evidence type="ECO:0000256" key="6">
    <source>
        <dbReference type="ARBA" id="ARBA00023002"/>
    </source>
</evidence>
<dbReference type="UniPathway" id="UPA00077">
    <property type="reaction ID" value="UER00158"/>
</dbReference>
<evidence type="ECO:0000313" key="10">
    <source>
        <dbReference type="EMBL" id="TLG74160.1"/>
    </source>
</evidence>
<dbReference type="AlphaFoldDB" id="A0A5R8QCZ7"/>
<dbReference type="Gene3D" id="3.40.430.10">
    <property type="entry name" value="Dihydrofolate Reductase, subunit A"/>
    <property type="match status" value="1"/>
</dbReference>
<evidence type="ECO:0000256" key="1">
    <source>
        <dbReference type="ARBA" id="ARBA00004903"/>
    </source>
</evidence>
<evidence type="ECO:0000256" key="8">
    <source>
        <dbReference type="RuleBase" id="RU004474"/>
    </source>
</evidence>
<keyword evidence="4 7" id="KW-0554">One-carbon metabolism</keyword>
<dbReference type="RefSeq" id="WP_138190713.1">
    <property type="nucleotide sequence ID" value="NZ_VBWP01000004.1"/>
</dbReference>
<dbReference type="Proteomes" id="UP000306912">
    <property type="component" value="Unassembled WGS sequence"/>
</dbReference>
<dbReference type="GO" id="GO:0046655">
    <property type="term" value="P:folic acid metabolic process"/>
    <property type="evidence" value="ECO:0007669"/>
    <property type="project" value="TreeGrafter"/>
</dbReference>
<dbReference type="GO" id="GO:0004146">
    <property type="term" value="F:dihydrofolate reductase activity"/>
    <property type="evidence" value="ECO:0007669"/>
    <property type="project" value="UniProtKB-EC"/>
</dbReference>
<gene>
    <name evidence="10" type="ORF">FEZ08_05480</name>
</gene>